<dbReference type="EMBL" id="JBHSOH010000005">
    <property type="protein sequence ID" value="MFC5847340.1"/>
    <property type="molecule type" value="Genomic_DNA"/>
</dbReference>
<evidence type="ECO:0000256" key="2">
    <source>
        <dbReference type="ARBA" id="ARBA00022679"/>
    </source>
</evidence>
<reference evidence="11" key="1">
    <citation type="journal article" date="2019" name="Int. J. Syst. Evol. Microbiol.">
        <title>The Global Catalogue of Microorganisms (GCM) 10K type strain sequencing project: providing services to taxonomists for standard genome sequencing and annotation.</title>
        <authorList>
            <consortium name="The Broad Institute Genomics Platform"/>
            <consortium name="The Broad Institute Genome Sequencing Center for Infectious Disease"/>
            <person name="Wu L."/>
            <person name="Ma J."/>
        </authorList>
    </citation>
    <scope>NUCLEOTIDE SEQUENCE [LARGE SCALE GENOMIC DNA]</scope>
    <source>
        <strain evidence="11">CGMCC 1.15053</strain>
    </source>
</reference>
<comment type="subcellular location">
    <subcellularLocation>
        <location evidence="8">Cytoplasm</location>
    </subcellularLocation>
</comment>
<keyword evidence="4 8" id="KW-0479">Metal-binding</keyword>
<dbReference type="SFLD" id="SFLDG01058">
    <property type="entry name" value="lipoyl_synthase_like"/>
    <property type="match status" value="1"/>
</dbReference>
<dbReference type="Pfam" id="PF16881">
    <property type="entry name" value="LIAS_N"/>
    <property type="match status" value="1"/>
</dbReference>
<dbReference type="InterPro" id="IPR013785">
    <property type="entry name" value="Aldolase_TIM"/>
</dbReference>
<dbReference type="SMART" id="SM00729">
    <property type="entry name" value="Elp3"/>
    <property type="match status" value="1"/>
</dbReference>
<comment type="pathway">
    <text evidence="8">Protein modification; protein lipoylation via endogenous pathway; protein N(6)-(lipoyl)lysine from octanoyl-[acyl-carrier-protein]: step 2/2.</text>
</comment>
<organism evidence="10 11">
    <name type="scientific">Deinococcus petrolearius</name>
    <dbReference type="NCBI Taxonomy" id="1751295"/>
    <lineage>
        <taxon>Bacteria</taxon>
        <taxon>Thermotogati</taxon>
        <taxon>Deinococcota</taxon>
        <taxon>Deinococci</taxon>
        <taxon>Deinococcales</taxon>
        <taxon>Deinococcaceae</taxon>
        <taxon>Deinococcus</taxon>
    </lineage>
</organism>
<evidence type="ECO:0000256" key="6">
    <source>
        <dbReference type="ARBA" id="ARBA00023014"/>
    </source>
</evidence>
<feature type="binding site" evidence="8">
    <location>
        <position position="98"/>
    </location>
    <ligand>
        <name>[4Fe-4S] cluster</name>
        <dbReference type="ChEBI" id="CHEBI:49883"/>
        <label>2</label>
        <note>4Fe-4S-S-AdoMet</note>
    </ligand>
</feature>
<dbReference type="SFLD" id="SFLDS00029">
    <property type="entry name" value="Radical_SAM"/>
    <property type="match status" value="1"/>
</dbReference>
<dbReference type="NCBIfam" id="NF009544">
    <property type="entry name" value="PRK12928.1"/>
    <property type="match status" value="1"/>
</dbReference>
<comment type="caution">
    <text evidence="10">The sequence shown here is derived from an EMBL/GenBank/DDBJ whole genome shotgun (WGS) entry which is preliminary data.</text>
</comment>
<dbReference type="InterPro" id="IPR003698">
    <property type="entry name" value="Lipoyl_synth"/>
</dbReference>
<dbReference type="Gene3D" id="3.20.20.70">
    <property type="entry name" value="Aldolase class I"/>
    <property type="match status" value="1"/>
</dbReference>
<evidence type="ECO:0000256" key="4">
    <source>
        <dbReference type="ARBA" id="ARBA00022723"/>
    </source>
</evidence>
<feature type="binding site" evidence="8">
    <location>
        <position position="70"/>
    </location>
    <ligand>
        <name>[4Fe-4S] cluster</name>
        <dbReference type="ChEBI" id="CHEBI:49883"/>
        <label>1</label>
    </ligand>
</feature>
<comment type="similarity">
    <text evidence="8">Belongs to the radical SAM superfamily. Lipoyl synthase family.</text>
</comment>
<keyword evidence="3 8" id="KW-0949">S-adenosyl-L-methionine</keyword>
<feature type="binding site" evidence="8">
    <location>
        <position position="95"/>
    </location>
    <ligand>
        <name>[4Fe-4S] cluster</name>
        <dbReference type="ChEBI" id="CHEBI:49883"/>
        <label>2</label>
        <note>4Fe-4S-S-AdoMet</note>
    </ligand>
</feature>
<dbReference type="HAMAP" id="MF_00206">
    <property type="entry name" value="Lipoyl_synth"/>
    <property type="match status" value="1"/>
</dbReference>
<feature type="binding site" evidence="8">
    <location>
        <position position="306"/>
    </location>
    <ligand>
        <name>[4Fe-4S] cluster</name>
        <dbReference type="ChEBI" id="CHEBI:49883"/>
        <label>1</label>
    </ligand>
</feature>
<comment type="function">
    <text evidence="8">Catalyzes the radical-mediated insertion of two sulfur atoms into the C-6 and C-8 positions of the octanoyl moiety bound to the lipoyl domains of lipoate-dependent enzymes, thereby converting the octanoylated domains into lipoylated derivatives.</text>
</comment>
<keyword evidence="2 8" id="KW-0808">Transferase</keyword>
<dbReference type="NCBIfam" id="NF004019">
    <property type="entry name" value="PRK05481.1"/>
    <property type="match status" value="1"/>
</dbReference>
<evidence type="ECO:0000256" key="8">
    <source>
        <dbReference type="HAMAP-Rule" id="MF_00206"/>
    </source>
</evidence>
<feature type="domain" description="Radical SAM core" evidence="9">
    <location>
        <begin position="77"/>
        <end position="295"/>
    </location>
</feature>
<evidence type="ECO:0000256" key="1">
    <source>
        <dbReference type="ARBA" id="ARBA00022485"/>
    </source>
</evidence>
<evidence type="ECO:0000256" key="3">
    <source>
        <dbReference type="ARBA" id="ARBA00022691"/>
    </source>
</evidence>
<keyword evidence="6 8" id="KW-0411">Iron-sulfur</keyword>
<dbReference type="PANTHER" id="PTHR10949">
    <property type="entry name" value="LIPOYL SYNTHASE"/>
    <property type="match status" value="1"/>
</dbReference>
<gene>
    <name evidence="8 10" type="primary">lipA</name>
    <name evidence="10" type="ORF">ACFPQ6_03365</name>
</gene>
<dbReference type="InterPro" id="IPR006638">
    <property type="entry name" value="Elp3/MiaA/NifB-like_rSAM"/>
</dbReference>
<keyword evidence="8" id="KW-0963">Cytoplasm</keyword>
<dbReference type="EC" id="2.8.1.8" evidence="8"/>
<evidence type="ECO:0000256" key="7">
    <source>
        <dbReference type="ARBA" id="ARBA00047326"/>
    </source>
</evidence>
<keyword evidence="5 8" id="KW-0408">Iron</keyword>
<comment type="catalytic activity">
    <reaction evidence="7 8">
        <text>[[Fe-S] cluster scaffold protein carrying a second [4Fe-4S](2+) cluster] + N(6)-octanoyl-L-lysyl-[protein] + 2 oxidized [2Fe-2S]-[ferredoxin] + 2 S-adenosyl-L-methionine + 4 H(+) = [[Fe-S] cluster scaffold protein] + N(6)-[(R)-dihydrolipoyl]-L-lysyl-[protein] + 4 Fe(3+) + 2 hydrogen sulfide + 2 5'-deoxyadenosine + 2 L-methionine + 2 reduced [2Fe-2S]-[ferredoxin]</text>
        <dbReference type="Rhea" id="RHEA:16585"/>
        <dbReference type="Rhea" id="RHEA-COMP:9928"/>
        <dbReference type="Rhea" id="RHEA-COMP:10000"/>
        <dbReference type="Rhea" id="RHEA-COMP:10001"/>
        <dbReference type="Rhea" id="RHEA-COMP:10475"/>
        <dbReference type="Rhea" id="RHEA-COMP:14568"/>
        <dbReference type="Rhea" id="RHEA-COMP:14569"/>
        <dbReference type="ChEBI" id="CHEBI:15378"/>
        <dbReference type="ChEBI" id="CHEBI:17319"/>
        <dbReference type="ChEBI" id="CHEBI:29034"/>
        <dbReference type="ChEBI" id="CHEBI:29919"/>
        <dbReference type="ChEBI" id="CHEBI:33722"/>
        <dbReference type="ChEBI" id="CHEBI:33737"/>
        <dbReference type="ChEBI" id="CHEBI:33738"/>
        <dbReference type="ChEBI" id="CHEBI:57844"/>
        <dbReference type="ChEBI" id="CHEBI:59789"/>
        <dbReference type="ChEBI" id="CHEBI:78809"/>
        <dbReference type="ChEBI" id="CHEBI:83100"/>
        <dbReference type="EC" id="2.8.1.8"/>
    </reaction>
</comment>
<dbReference type="RefSeq" id="WP_380046400.1">
    <property type="nucleotide sequence ID" value="NZ_JBHSOH010000005.1"/>
</dbReference>
<dbReference type="CDD" id="cd01335">
    <property type="entry name" value="Radical_SAM"/>
    <property type="match status" value="1"/>
</dbReference>
<feature type="binding site" evidence="8">
    <location>
        <position position="91"/>
    </location>
    <ligand>
        <name>[4Fe-4S] cluster</name>
        <dbReference type="ChEBI" id="CHEBI:49883"/>
        <label>2</label>
        <note>4Fe-4S-S-AdoMet</note>
    </ligand>
</feature>
<accession>A0ABW1DFJ7</accession>
<dbReference type="SUPFAM" id="SSF102114">
    <property type="entry name" value="Radical SAM enzymes"/>
    <property type="match status" value="1"/>
</dbReference>
<feature type="binding site" evidence="8">
    <location>
        <position position="65"/>
    </location>
    <ligand>
        <name>[4Fe-4S] cluster</name>
        <dbReference type="ChEBI" id="CHEBI:49883"/>
        <label>1</label>
    </ligand>
</feature>
<dbReference type="PIRSF" id="PIRSF005963">
    <property type="entry name" value="Lipoyl_synth"/>
    <property type="match status" value="1"/>
</dbReference>
<evidence type="ECO:0000259" key="9">
    <source>
        <dbReference type="PROSITE" id="PS51918"/>
    </source>
</evidence>
<evidence type="ECO:0000313" key="11">
    <source>
        <dbReference type="Proteomes" id="UP001595979"/>
    </source>
</evidence>
<dbReference type="PANTHER" id="PTHR10949:SF0">
    <property type="entry name" value="LIPOYL SYNTHASE, MITOCHONDRIAL"/>
    <property type="match status" value="1"/>
</dbReference>
<dbReference type="InterPro" id="IPR031691">
    <property type="entry name" value="LIAS_N"/>
</dbReference>
<feature type="binding site" evidence="8">
    <location>
        <position position="76"/>
    </location>
    <ligand>
        <name>[4Fe-4S] cluster</name>
        <dbReference type="ChEBI" id="CHEBI:49883"/>
        <label>1</label>
    </ligand>
</feature>
<dbReference type="PROSITE" id="PS51918">
    <property type="entry name" value="RADICAL_SAM"/>
    <property type="match status" value="1"/>
</dbReference>
<proteinExistence type="inferred from homology"/>
<protein>
    <recommendedName>
        <fullName evidence="8">Lipoyl synthase</fullName>
        <ecNumber evidence="8">2.8.1.8</ecNumber>
    </recommendedName>
    <alternativeName>
        <fullName evidence="8">Lip-syn</fullName>
        <shortName evidence="8">LS</shortName>
    </alternativeName>
    <alternativeName>
        <fullName evidence="8">Lipoate synthase</fullName>
    </alternativeName>
    <alternativeName>
        <fullName evidence="8">Lipoic acid synthase</fullName>
    </alternativeName>
    <alternativeName>
        <fullName evidence="8">Sulfur insertion protein LipA</fullName>
    </alternativeName>
</protein>
<dbReference type="NCBIfam" id="TIGR00510">
    <property type="entry name" value="lipA"/>
    <property type="match status" value="1"/>
</dbReference>
<evidence type="ECO:0000313" key="10">
    <source>
        <dbReference type="EMBL" id="MFC5847340.1"/>
    </source>
</evidence>
<name>A0ABW1DFJ7_9DEIO</name>
<keyword evidence="1 8" id="KW-0004">4Fe-4S</keyword>
<dbReference type="GO" id="GO:0016992">
    <property type="term" value="F:lipoate synthase activity"/>
    <property type="evidence" value="ECO:0007669"/>
    <property type="project" value="UniProtKB-EC"/>
</dbReference>
<dbReference type="InterPro" id="IPR058240">
    <property type="entry name" value="rSAM_sf"/>
</dbReference>
<dbReference type="InterPro" id="IPR007197">
    <property type="entry name" value="rSAM"/>
</dbReference>
<dbReference type="SFLD" id="SFLDF00271">
    <property type="entry name" value="lipoyl_synthase"/>
    <property type="match status" value="1"/>
</dbReference>
<comment type="cofactor">
    <cofactor evidence="8">
        <name>[4Fe-4S] cluster</name>
        <dbReference type="ChEBI" id="CHEBI:49883"/>
    </cofactor>
    <text evidence="8">Binds 2 [4Fe-4S] clusters per subunit. One cluster is coordinated with 3 cysteines and an exchangeable S-adenosyl-L-methionine.</text>
</comment>
<keyword evidence="11" id="KW-1185">Reference proteome</keyword>
<dbReference type="Pfam" id="PF04055">
    <property type="entry name" value="Radical_SAM"/>
    <property type="match status" value="1"/>
</dbReference>
<evidence type="ECO:0000256" key="5">
    <source>
        <dbReference type="ARBA" id="ARBA00023004"/>
    </source>
</evidence>
<sequence>MTQHESALPGGAPKEPKFVKNGIYRKDSVPVREKKPEWLKVTIPTGQVFTEVRKIVKEHRLHTVCEEAMCPNIGECWSRGTATFMLMGHICTRACRFCAVDTGNPMGKLDLDEPRHVAESVKLMGLKYVVLTSVDRDDLSDGGAYHFAKTVAAIKRENPGTRVEALTPDFGGNTHCVDLVLDSGVDTYAQNLETVRRLTHPVRDRRADYDQTLAVLAHAKEVRPDVITKTSIMLGLGETREEISEAMRDCRASGVDVLTFGQYLRPTMHHLPVERYVTPAEFDEIREEGLGLGFLEVVAGPLVRSSYKAEQIVMDRPGTLPEHLAHLDAGSELSLI</sequence>
<dbReference type="Proteomes" id="UP001595979">
    <property type="component" value="Unassembled WGS sequence"/>
</dbReference>